<dbReference type="GO" id="GO:0031145">
    <property type="term" value="P:anaphase-promoting complex-dependent catabolic process"/>
    <property type="evidence" value="ECO:0007669"/>
    <property type="project" value="TreeGrafter"/>
</dbReference>
<dbReference type="Proteomes" id="UP000076727">
    <property type="component" value="Unassembled WGS sequence"/>
</dbReference>
<keyword evidence="7" id="KW-0732">Signal</keyword>
<keyword evidence="3" id="KW-0132">Cell division</keyword>
<dbReference type="GO" id="GO:0045842">
    <property type="term" value="P:positive regulation of mitotic metaphase/anaphase transition"/>
    <property type="evidence" value="ECO:0007669"/>
    <property type="project" value="TreeGrafter"/>
</dbReference>
<dbReference type="GO" id="GO:0051301">
    <property type="term" value="P:cell division"/>
    <property type="evidence" value="ECO:0007669"/>
    <property type="project" value="UniProtKB-KW"/>
</dbReference>
<evidence type="ECO:0000256" key="6">
    <source>
        <dbReference type="ARBA" id="ARBA00023306"/>
    </source>
</evidence>
<feature type="domain" description="Anaphase-promoting complex subunit 5" evidence="8">
    <location>
        <begin position="215"/>
        <end position="298"/>
    </location>
</feature>
<dbReference type="Pfam" id="PF12862">
    <property type="entry name" value="ANAPC5"/>
    <property type="match status" value="1"/>
</dbReference>
<sequence>MRNPANPPVKHILRPHHINLLGIMLLVSEVFSAPPQGPLPAPFLLHLYRVLIRELSEVMEPKGFGDLMTEIMRGPMGDLPSAQRFYQRFSNKHLDLQRPQDLSRFFIGVQHLYTERDEEENNTDFNRRSLFGYFCHRCYVSSRKLSFTGLSKLHRDYLSWIELTSQAGQHPDQHPKMLPGYEDTREDTLTMDYLVHKAQSDKKPNSVGTALAHYEKASAIGDENNATEHLRQFFEQHFHEAHDSGLRQHALLNVARRHYLYHEFVACRKTLQEAIGVARTCGDKLTLQACMSLLNRLHPTERGRKPILNEIQPDLHPYEVLRDVEKLMHVGNQQPLTAAFERIIQAVGLYDHWINLQRAPFIEAEQWGPHSIQGVVWSMHGCARLAQIEENMVTAFTEVGGTDNNRLTVALNRAYYRARQGKYEAALASLIDPDVWRGLYMIDYNTWANEIWHILVLRASRRGQPRQFSEYLKQRRPHGVYKGREYWNGIPMSLGSIIRDPMYEYIQMKEADQGYTWVESLLTAVWQAEFQKRYGHYRTALVLLADVALELGMTKWCRRIVEEILPQVIGGDDLEQRALTCFIFARCIIAAGDTSPQSLQESIPYLVTAEKDYEMLEMFRQLQDVQYLLSVVYHNLSMTKERDATAARHLKMDAERAKAATVVLEDIVTEAWDLVVDVGAALAAR</sequence>
<evidence type="ECO:0000313" key="9">
    <source>
        <dbReference type="EMBL" id="KZT68114.1"/>
    </source>
</evidence>
<protein>
    <recommendedName>
        <fullName evidence="2">Anaphase-promoting complex subunit 5</fullName>
    </recommendedName>
</protein>
<dbReference type="GO" id="GO:0005680">
    <property type="term" value="C:anaphase-promoting complex"/>
    <property type="evidence" value="ECO:0007669"/>
    <property type="project" value="InterPro"/>
</dbReference>
<feature type="signal peptide" evidence="7">
    <location>
        <begin position="1"/>
        <end position="32"/>
    </location>
</feature>
<evidence type="ECO:0000256" key="2">
    <source>
        <dbReference type="ARBA" id="ARBA00016066"/>
    </source>
</evidence>
<evidence type="ECO:0000259" key="8">
    <source>
        <dbReference type="Pfam" id="PF12862"/>
    </source>
</evidence>
<evidence type="ECO:0000256" key="1">
    <source>
        <dbReference type="ARBA" id="ARBA00007450"/>
    </source>
</evidence>
<keyword evidence="5" id="KW-0833">Ubl conjugation pathway</keyword>
<evidence type="ECO:0000256" key="4">
    <source>
        <dbReference type="ARBA" id="ARBA00022776"/>
    </source>
</evidence>
<accession>A0A165PEM4</accession>
<dbReference type="STRING" id="1314783.A0A165PEM4"/>
<keyword evidence="4" id="KW-0498">Mitosis</keyword>
<keyword evidence="10" id="KW-1185">Reference proteome</keyword>
<dbReference type="GO" id="GO:0070979">
    <property type="term" value="P:protein K11-linked ubiquitination"/>
    <property type="evidence" value="ECO:0007669"/>
    <property type="project" value="TreeGrafter"/>
</dbReference>
<organism evidence="9 10">
    <name type="scientific">Daedalea quercina L-15889</name>
    <dbReference type="NCBI Taxonomy" id="1314783"/>
    <lineage>
        <taxon>Eukaryota</taxon>
        <taxon>Fungi</taxon>
        <taxon>Dikarya</taxon>
        <taxon>Basidiomycota</taxon>
        <taxon>Agaricomycotina</taxon>
        <taxon>Agaricomycetes</taxon>
        <taxon>Polyporales</taxon>
        <taxon>Fomitopsis</taxon>
    </lineage>
</organism>
<gene>
    <name evidence="9" type="ORF">DAEQUDRAFT_339649</name>
</gene>
<dbReference type="PANTHER" id="PTHR12830:SF9">
    <property type="entry name" value="ANAPHASE-PROMOTING COMPLEX SUBUNIT 5"/>
    <property type="match status" value="1"/>
</dbReference>
<feature type="chain" id="PRO_5007863989" description="Anaphase-promoting complex subunit 5" evidence="7">
    <location>
        <begin position="33"/>
        <end position="685"/>
    </location>
</feature>
<proteinExistence type="inferred from homology"/>
<evidence type="ECO:0000313" key="10">
    <source>
        <dbReference type="Proteomes" id="UP000076727"/>
    </source>
</evidence>
<dbReference type="PANTHER" id="PTHR12830">
    <property type="entry name" value="ANAPHASE-PROMOTING COMPLEX SUBUNIT 5"/>
    <property type="match status" value="1"/>
</dbReference>
<keyword evidence="6" id="KW-0131">Cell cycle</keyword>
<name>A0A165PEM4_9APHY</name>
<reference evidence="9 10" key="1">
    <citation type="journal article" date="2016" name="Mol. Biol. Evol.">
        <title>Comparative Genomics of Early-Diverging Mushroom-Forming Fungi Provides Insights into the Origins of Lignocellulose Decay Capabilities.</title>
        <authorList>
            <person name="Nagy L.G."/>
            <person name="Riley R."/>
            <person name="Tritt A."/>
            <person name="Adam C."/>
            <person name="Daum C."/>
            <person name="Floudas D."/>
            <person name="Sun H."/>
            <person name="Yadav J.S."/>
            <person name="Pangilinan J."/>
            <person name="Larsson K.H."/>
            <person name="Matsuura K."/>
            <person name="Barry K."/>
            <person name="Labutti K."/>
            <person name="Kuo R."/>
            <person name="Ohm R.A."/>
            <person name="Bhattacharya S.S."/>
            <person name="Shirouzu T."/>
            <person name="Yoshinaga Y."/>
            <person name="Martin F.M."/>
            <person name="Grigoriev I.V."/>
            <person name="Hibbett D.S."/>
        </authorList>
    </citation>
    <scope>NUCLEOTIDE SEQUENCE [LARGE SCALE GENOMIC DNA]</scope>
    <source>
        <strain evidence="9 10">L-15889</strain>
    </source>
</reference>
<dbReference type="InterPro" id="IPR037679">
    <property type="entry name" value="Apc5"/>
</dbReference>
<evidence type="ECO:0000256" key="7">
    <source>
        <dbReference type="SAM" id="SignalP"/>
    </source>
</evidence>
<dbReference type="AlphaFoldDB" id="A0A165PEM4"/>
<dbReference type="EMBL" id="KV429069">
    <property type="protein sequence ID" value="KZT68114.1"/>
    <property type="molecule type" value="Genomic_DNA"/>
</dbReference>
<evidence type="ECO:0000256" key="5">
    <source>
        <dbReference type="ARBA" id="ARBA00022786"/>
    </source>
</evidence>
<comment type="similarity">
    <text evidence="1">Belongs to the APC5 family.</text>
</comment>
<dbReference type="OrthoDB" id="2504561at2759"/>
<dbReference type="InterPro" id="IPR026000">
    <property type="entry name" value="Apc5_dom"/>
</dbReference>
<evidence type="ECO:0000256" key="3">
    <source>
        <dbReference type="ARBA" id="ARBA00022618"/>
    </source>
</evidence>